<feature type="compositionally biased region" description="Basic residues" evidence="1">
    <location>
        <begin position="1"/>
        <end position="16"/>
    </location>
</feature>
<accession>A0A8S5LJE0</accession>
<evidence type="ECO:0000256" key="1">
    <source>
        <dbReference type="SAM" id="MobiDB-lite"/>
    </source>
</evidence>
<feature type="region of interest" description="Disordered" evidence="1">
    <location>
        <begin position="1"/>
        <end position="37"/>
    </location>
</feature>
<sequence>MFIWSHRGKDHARAARVPRWNSAEPHQKKRERSLLYG</sequence>
<reference evidence="2" key="1">
    <citation type="journal article" date="2021" name="Proc. Natl. Acad. Sci. U.S.A.">
        <title>A Catalog of Tens of Thousands of Viruses from Human Metagenomes Reveals Hidden Associations with Chronic Diseases.</title>
        <authorList>
            <person name="Tisza M.J."/>
            <person name="Buck C.B."/>
        </authorList>
    </citation>
    <scope>NUCLEOTIDE SEQUENCE</scope>
    <source>
        <strain evidence="2">CtFWA4</strain>
    </source>
</reference>
<evidence type="ECO:0000313" key="2">
    <source>
        <dbReference type="EMBL" id="DAD69967.1"/>
    </source>
</evidence>
<organism evidence="2">
    <name type="scientific">Caudovirales sp. ctFWA4</name>
    <dbReference type="NCBI Taxonomy" id="2827628"/>
    <lineage>
        <taxon>Viruses</taxon>
        <taxon>Duplodnaviria</taxon>
        <taxon>Heunggongvirae</taxon>
        <taxon>Uroviricota</taxon>
        <taxon>Caudoviricetes</taxon>
    </lineage>
</organism>
<name>A0A8S5LJE0_9CAUD</name>
<protein>
    <submittedName>
        <fullName evidence="2">Uncharacterized protein</fullName>
    </submittedName>
</protein>
<dbReference type="EMBL" id="BK015858">
    <property type="protein sequence ID" value="DAD69967.1"/>
    <property type="molecule type" value="Genomic_DNA"/>
</dbReference>
<proteinExistence type="predicted"/>